<organism evidence="2 3">
    <name type="scientific">Macrophomina phaseolina (strain MS6)</name>
    <name type="common">Charcoal rot fungus</name>
    <dbReference type="NCBI Taxonomy" id="1126212"/>
    <lineage>
        <taxon>Eukaryota</taxon>
        <taxon>Fungi</taxon>
        <taxon>Dikarya</taxon>
        <taxon>Ascomycota</taxon>
        <taxon>Pezizomycotina</taxon>
        <taxon>Dothideomycetes</taxon>
        <taxon>Dothideomycetes incertae sedis</taxon>
        <taxon>Botryosphaeriales</taxon>
        <taxon>Botryosphaeriaceae</taxon>
        <taxon>Macrophomina</taxon>
    </lineage>
</organism>
<dbReference type="VEuPathDB" id="FungiDB:MPH_08230"/>
<feature type="compositionally biased region" description="Low complexity" evidence="1">
    <location>
        <begin position="69"/>
        <end position="82"/>
    </location>
</feature>
<evidence type="ECO:0000313" key="3">
    <source>
        <dbReference type="Proteomes" id="UP000007129"/>
    </source>
</evidence>
<evidence type="ECO:0000313" key="2">
    <source>
        <dbReference type="EMBL" id="EKG14600.1"/>
    </source>
</evidence>
<accession>K2SCN5</accession>
<proteinExistence type="predicted"/>
<name>K2SCN5_MACPH</name>
<feature type="region of interest" description="Disordered" evidence="1">
    <location>
        <begin position="69"/>
        <end position="106"/>
    </location>
</feature>
<protein>
    <submittedName>
        <fullName evidence="2">Uncharacterized protein</fullName>
    </submittedName>
</protein>
<evidence type="ECO:0000256" key="1">
    <source>
        <dbReference type="SAM" id="MobiDB-lite"/>
    </source>
</evidence>
<dbReference type="AlphaFoldDB" id="K2SCN5"/>
<sequence>MKDRAPRRVPPAEQPPITDVTGLEPCEAKHFLFFRRGSMGGQPGAKRQERTGKLAVVKCRRLLIRSARPGSLGLPSLSPLSSFPQKTRGPASGRRDSFLPFAPSPPRIWRKVCGEGSKR</sequence>
<reference evidence="2 3" key="1">
    <citation type="journal article" date="2012" name="BMC Genomics">
        <title>Tools to kill: Genome of one of the most destructive plant pathogenic fungi Macrophomina phaseolina.</title>
        <authorList>
            <person name="Islam M.S."/>
            <person name="Haque M.S."/>
            <person name="Islam M.M."/>
            <person name="Emdad E.M."/>
            <person name="Halim A."/>
            <person name="Hossen Q.M.M."/>
            <person name="Hossain M.Z."/>
            <person name="Ahmed B."/>
            <person name="Rahim S."/>
            <person name="Rahman M.S."/>
            <person name="Alam M.M."/>
            <person name="Hou S."/>
            <person name="Wan X."/>
            <person name="Saito J.A."/>
            <person name="Alam M."/>
        </authorList>
    </citation>
    <scope>NUCLEOTIDE SEQUENCE [LARGE SCALE GENOMIC DNA]</scope>
    <source>
        <strain evidence="2 3">MS6</strain>
    </source>
</reference>
<dbReference type="InParanoid" id="K2SCN5"/>
<gene>
    <name evidence="2" type="ORF">MPH_08230</name>
</gene>
<dbReference type="HOGENOM" id="CLU_2061949_0_0_1"/>
<comment type="caution">
    <text evidence="2">The sequence shown here is derived from an EMBL/GenBank/DDBJ whole genome shotgun (WGS) entry which is preliminary data.</text>
</comment>
<feature type="region of interest" description="Disordered" evidence="1">
    <location>
        <begin position="1"/>
        <end position="21"/>
    </location>
</feature>
<dbReference type="EMBL" id="AHHD01000343">
    <property type="protein sequence ID" value="EKG14600.1"/>
    <property type="molecule type" value="Genomic_DNA"/>
</dbReference>
<dbReference type="Proteomes" id="UP000007129">
    <property type="component" value="Unassembled WGS sequence"/>
</dbReference>